<sequence>MTPADEALDLEPRPPNREDFNHQTPEVDQQQTSLNGNMKRTEA</sequence>
<keyword evidence="5" id="KW-1185">Reference proteome</keyword>
<evidence type="ECO:0000313" key="4">
    <source>
        <dbReference type="EMBL" id="KAJ6976175.1"/>
    </source>
</evidence>
<evidence type="ECO:0000256" key="1">
    <source>
        <dbReference type="SAM" id="MobiDB-lite"/>
    </source>
</evidence>
<dbReference type="EMBL" id="JAQIZT010000013">
    <property type="protein sequence ID" value="KAJ6975271.1"/>
    <property type="molecule type" value="Genomic_DNA"/>
</dbReference>
<name>A0AAD6Q389_9ROSI</name>
<protein>
    <submittedName>
        <fullName evidence="4">Uncharacterized protein</fullName>
    </submittedName>
</protein>
<dbReference type="Proteomes" id="UP001164929">
    <property type="component" value="Chromosome 13"/>
</dbReference>
<evidence type="ECO:0000313" key="3">
    <source>
        <dbReference type="EMBL" id="KAJ6976166.1"/>
    </source>
</evidence>
<evidence type="ECO:0000313" key="5">
    <source>
        <dbReference type="Proteomes" id="UP001164929"/>
    </source>
</evidence>
<gene>
    <name evidence="2" type="ORF">NC653_031200</name>
    <name evidence="3" type="ORF">NC653_031870</name>
    <name evidence="4" type="ORF">NC653_031879</name>
</gene>
<dbReference type="EMBL" id="JAQIZT010000013">
    <property type="protein sequence ID" value="KAJ6976175.1"/>
    <property type="molecule type" value="Genomic_DNA"/>
</dbReference>
<proteinExistence type="predicted"/>
<dbReference type="AlphaFoldDB" id="A0AAD6Q389"/>
<feature type="region of interest" description="Disordered" evidence="1">
    <location>
        <begin position="1"/>
        <end position="43"/>
    </location>
</feature>
<feature type="compositionally biased region" description="Polar residues" evidence="1">
    <location>
        <begin position="22"/>
        <end position="43"/>
    </location>
</feature>
<organism evidence="4 5">
    <name type="scientific">Populus alba x Populus x berolinensis</name>
    <dbReference type="NCBI Taxonomy" id="444605"/>
    <lineage>
        <taxon>Eukaryota</taxon>
        <taxon>Viridiplantae</taxon>
        <taxon>Streptophyta</taxon>
        <taxon>Embryophyta</taxon>
        <taxon>Tracheophyta</taxon>
        <taxon>Spermatophyta</taxon>
        <taxon>Magnoliopsida</taxon>
        <taxon>eudicotyledons</taxon>
        <taxon>Gunneridae</taxon>
        <taxon>Pentapetalae</taxon>
        <taxon>rosids</taxon>
        <taxon>fabids</taxon>
        <taxon>Malpighiales</taxon>
        <taxon>Salicaceae</taxon>
        <taxon>Saliceae</taxon>
        <taxon>Populus</taxon>
    </lineage>
</organism>
<evidence type="ECO:0000313" key="2">
    <source>
        <dbReference type="EMBL" id="KAJ6975271.1"/>
    </source>
</evidence>
<accession>A0AAD6Q389</accession>
<feature type="compositionally biased region" description="Basic and acidic residues" evidence="1">
    <location>
        <begin position="10"/>
        <end position="21"/>
    </location>
</feature>
<reference evidence="4" key="1">
    <citation type="journal article" date="2023" name="Mol. Ecol. Resour.">
        <title>Chromosome-level genome assembly of a triploid poplar Populus alba 'Berolinensis'.</title>
        <authorList>
            <person name="Chen S."/>
            <person name="Yu Y."/>
            <person name="Wang X."/>
            <person name="Wang S."/>
            <person name="Zhang T."/>
            <person name="Zhou Y."/>
            <person name="He R."/>
            <person name="Meng N."/>
            <person name="Wang Y."/>
            <person name="Liu W."/>
            <person name="Liu Z."/>
            <person name="Liu J."/>
            <person name="Guo Q."/>
            <person name="Huang H."/>
            <person name="Sederoff R.R."/>
            <person name="Wang G."/>
            <person name="Qu G."/>
            <person name="Chen S."/>
        </authorList>
    </citation>
    <scope>NUCLEOTIDE SEQUENCE</scope>
    <source>
        <strain evidence="4">SC-2020</strain>
    </source>
</reference>
<comment type="caution">
    <text evidence="4">The sequence shown here is derived from an EMBL/GenBank/DDBJ whole genome shotgun (WGS) entry which is preliminary data.</text>
</comment>
<dbReference type="EMBL" id="JAQIZT010000013">
    <property type="protein sequence ID" value="KAJ6976166.1"/>
    <property type="molecule type" value="Genomic_DNA"/>
</dbReference>